<dbReference type="GO" id="GO:0004888">
    <property type="term" value="F:transmembrane signaling receptor activity"/>
    <property type="evidence" value="ECO:0007669"/>
    <property type="project" value="TreeGrafter"/>
</dbReference>
<dbReference type="InterPro" id="IPR016187">
    <property type="entry name" value="CTDL_fold"/>
</dbReference>
<keyword evidence="6" id="KW-1015">Disulfide bond</keyword>
<keyword evidence="2 9" id="KW-0812">Transmembrane</keyword>
<keyword evidence="5 9" id="KW-0472">Membrane</keyword>
<evidence type="ECO:0000256" key="3">
    <source>
        <dbReference type="ARBA" id="ARBA00022729"/>
    </source>
</evidence>
<dbReference type="GO" id="GO:0005886">
    <property type="term" value="C:plasma membrane"/>
    <property type="evidence" value="ECO:0007669"/>
    <property type="project" value="TreeGrafter"/>
</dbReference>
<dbReference type="Gene3D" id="1.20.120.20">
    <property type="entry name" value="Apolipoprotein"/>
    <property type="match status" value="1"/>
</dbReference>
<evidence type="ECO:0000256" key="7">
    <source>
        <dbReference type="ARBA" id="ARBA00023170"/>
    </source>
</evidence>
<dbReference type="PANTHER" id="PTHR10225">
    <property type="entry name" value="HYALURONAN RECEPTOR"/>
    <property type="match status" value="1"/>
</dbReference>
<feature type="domain" description="Link" evidence="10">
    <location>
        <begin position="172"/>
        <end position="273"/>
    </location>
</feature>
<evidence type="ECO:0000256" key="5">
    <source>
        <dbReference type="ARBA" id="ARBA00023136"/>
    </source>
</evidence>
<dbReference type="PANTHER" id="PTHR10225:SF5">
    <property type="entry name" value="C-TYPE LECTIN DOMAIN-CONTAINING PROTEIN"/>
    <property type="match status" value="1"/>
</dbReference>
<dbReference type="InterPro" id="IPR043210">
    <property type="entry name" value="CD44_antigen-like"/>
</dbReference>
<dbReference type="Pfam" id="PF00193">
    <property type="entry name" value="Xlink"/>
    <property type="match status" value="1"/>
</dbReference>
<keyword evidence="8" id="KW-0325">Glycoprotein</keyword>
<feature type="transmembrane region" description="Helical" evidence="9">
    <location>
        <begin position="105"/>
        <end position="128"/>
    </location>
</feature>
<name>A0A6C0K444_9ZZZZ</name>
<keyword evidence="7" id="KW-0675">Receptor</keyword>
<dbReference type="EMBL" id="MN740778">
    <property type="protein sequence ID" value="QHU10988.1"/>
    <property type="molecule type" value="Genomic_DNA"/>
</dbReference>
<dbReference type="GO" id="GO:0005540">
    <property type="term" value="F:hyaluronic acid binding"/>
    <property type="evidence" value="ECO:0007669"/>
    <property type="project" value="InterPro"/>
</dbReference>
<accession>A0A6C0K444</accession>
<evidence type="ECO:0000256" key="2">
    <source>
        <dbReference type="ARBA" id="ARBA00022692"/>
    </source>
</evidence>
<evidence type="ECO:0000259" key="10">
    <source>
        <dbReference type="PROSITE" id="PS50963"/>
    </source>
</evidence>
<dbReference type="SUPFAM" id="SSF56436">
    <property type="entry name" value="C-type lectin-like"/>
    <property type="match status" value="1"/>
</dbReference>
<dbReference type="InterPro" id="IPR016186">
    <property type="entry name" value="C-type_lectin-like/link_sf"/>
</dbReference>
<protein>
    <recommendedName>
        <fullName evidence="10">Link domain-containing protein</fullName>
    </recommendedName>
</protein>
<dbReference type="AlphaFoldDB" id="A0A6C0K444"/>
<keyword evidence="4 9" id="KW-1133">Transmembrane helix</keyword>
<dbReference type="GO" id="GO:0007155">
    <property type="term" value="P:cell adhesion"/>
    <property type="evidence" value="ECO:0007669"/>
    <property type="project" value="InterPro"/>
</dbReference>
<evidence type="ECO:0000256" key="8">
    <source>
        <dbReference type="ARBA" id="ARBA00023180"/>
    </source>
</evidence>
<comment type="subcellular location">
    <subcellularLocation>
        <location evidence="1">Membrane</location>
        <topology evidence="1">Single-pass membrane protein</topology>
    </subcellularLocation>
</comment>
<reference evidence="11" key="1">
    <citation type="journal article" date="2020" name="Nature">
        <title>Giant virus diversity and host interactions through global metagenomics.</title>
        <authorList>
            <person name="Schulz F."/>
            <person name="Roux S."/>
            <person name="Paez-Espino D."/>
            <person name="Jungbluth S."/>
            <person name="Walsh D.A."/>
            <person name="Denef V.J."/>
            <person name="McMahon K.D."/>
            <person name="Konstantinidis K.T."/>
            <person name="Eloe-Fadrosh E.A."/>
            <person name="Kyrpides N.C."/>
            <person name="Woyke T."/>
        </authorList>
    </citation>
    <scope>NUCLEOTIDE SEQUENCE</scope>
    <source>
        <strain evidence="11">GVMAG-S-1101165-84</strain>
    </source>
</reference>
<organism evidence="11">
    <name type="scientific">viral metagenome</name>
    <dbReference type="NCBI Taxonomy" id="1070528"/>
    <lineage>
        <taxon>unclassified sequences</taxon>
        <taxon>metagenomes</taxon>
        <taxon>organismal metagenomes</taxon>
    </lineage>
</organism>
<evidence type="ECO:0000256" key="1">
    <source>
        <dbReference type="ARBA" id="ARBA00004167"/>
    </source>
</evidence>
<evidence type="ECO:0000256" key="6">
    <source>
        <dbReference type="ARBA" id="ARBA00023157"/>
    </source>
</evidence>
<evidence type="ECO:0000256" key="9">
    <source>
        <dbReference type="SAM" id="Phobius"/>
    </source>
</evidence>
<evidence type="ECO:0000256" key="4">
    <source>
        <dbReference type="ARBA" id="ARBA00022989"/>
    </source>
</evidence>
<keyword evidence="3" id="KW-0732">Signal</keyword>
<sequence length="325" mass="34954">MSNAASAAPKSPNIKLPNSTAVINASTNIKNVAMNTANNIKNTMNTAANSIKNGAATVANNIKNSAVSAVNSMGNSFKSVQNVTEPIADSINESVAAVPSTAPSLYVMLPLIIGIGVLIILLTLVIYYRTAIGNAFDTMKTNISNYFSPPPPPPPVVDEQELNTVNQMVGGRKTVFNVNSNKYTYSDAEPLCKALGAELATYDQVKKAWDQGADWCNYGWIKGQAAVYPTQKSTYDALQQSSVADERMACGNVGINGGHMDNPDLRYGVNCYGDKPSQTDHDLEITNERMQPPLTPNALKQKMIELEFKANSNLIGLLPFNSKGW</sequence>
<dbReference type="PROSITE" id="PS50963">
    <property type="entry name" value="LINK_2"/>
    <property type="match status" value="1"/>
</dbReference>
<dbReference type="InterPro" id="IPR000538">
    <property type="entry name" value="Link_dom"/>
</dbReference>
<dbReference type="SMART" id="SM00445">
    <property type="entry name" value="LINK"/>
    <property type="match status" value="1"/>
</dbReference>
<proteinExistence type="predicted"/>
<dbReference type="Gene3D" id="3.10.100.10">
    <property type="entry name" value="Mannose-Binding Protein A, subunit A"/>
    <property type="match status" value="1"/>
</dbReference>
<evidence type="ECO:0000313" key="11">
    <source>
        <dbReference type="EMBL" id="QHU10988.1"/>
    </source>
</evidence>